<protein>
    <submittedName>
        <fullName evidence="3">Disease resistance-like protein CSA1</fullName>
    </submittedName>
</protein>
<dbReference type="InterPro" id="IPR055414">
    <property type="entry name" value="LRR_R13L4/SHOC2-like"/>
</dbReference>
<sequence>MELPQNCCENDDFLGISICSAYAPLDECENDFAHTSEDESNDLVEAESSISTELDCYLSLNEEYGFSSFCVRHLSFHTTCKCYHDRGVSEQMWVYFPKILENMANLRHLDLNETIIKELPASIEHLNRLEVLILHSCENLVTLLESIFNLCFLEVLDVSYCSKLHKLPQNLGRLQSLKHLDERGIPTEICHPSSLQHLHLIENLFRSISVGINQLSMLRHLELGHCQELRQIPALSSSLRVLDVHECTRLETSSDIFSMQIPLLWVIQRRKIEPAFK</sequence>
<reference evidence="3 4" key="1">
    <citation type="journal article" date="2018" name="PLoS Genet.">
        <title>Population sequencing reveals clonal diversity and ancestral inbreeding in the grapevine cultivar Chardonnay.</title>
        <authorList>
            <person name="Roach M.J."/>
            <person name="Johnson D.L."/>
            <person name="Bohlmann J."/>
            <person name="van Vuuren H.J."/>
            <person name="Jones S.J."/>
            <person name="Pretorius I.S."/>
            <person name="Schmidt S.A."/>
            <person name="Borneman A.R."/>
        </authorList>
    </citation>
    <scope>NUCLEOTIDE SEQUENCE [LARGE SCALE GENOMIC DNA]</scope>
    <source>
        <strain evidence="4">cv. Chardonnay</strain>
        <tissue evidence="3">Leaf</tissue>
    </source>
</reference>
<evidence type="ECO:0000259" key="2">
    <source>
        <dbReference type="Pfam" id="PF23598"/>
    </source>
</evidence>
<proteinExistence type="predicted"/>
<dbReference type="SUPFAM" id="SSF52047">
    <property type="entry name" value="RNI-like"/>
    <property type="match status" value="1"/>
</dbReference>
<accession>A0A438HHC7</accession>
<evidence type="ECO:0000313" key="3">
    <source>
        <dbReference type="EMBL" id="RVW83886.1"/>
    </source>
</evidence>
<evidence type="ECO:0000256" key="1">
    <source>
        <dbReference type="ARBA" id="ARBA00022737"/>
    </source>
</evidence>
<dbReference type="AlphaFoldDB" id="A0A438HHC7"/>
<dbReference type="InterPro" id="IPR032675">
    <property type="entry name" value="LRR_dom_sf"/>
</dbReference>
<dbReference type="PANTHER" id="PTHR47186">
    <property type="entry name" value="LEUCINE-RICH REPEAT-CONTAINING PROTEIN 57"/>
    <property type="match status" value="1"/>
</dbReference>
<gene>
    <name evidence="3" type="primary">CSA1_27</name>
    <name evidence="3" type="ORF">CK203_042118</name>
</gene>
<comment type="caution">
    <text evidence="3">The sequence shown here is derived from an EMBL/GenBank/DDBJ whole genome shotgun (WGS) entry which is preliminary data.</text>
</comment>
<dbReference type="Pfam" id="PF23598">
    <property type="entry name" value="LRR_14"/>
    <property type="match status" value="1"/>
</dbReference>
<evidence type="ECO:0000313" key="4">
    <source>
        <dbReference type="Proteomes" id="UP000288805"/>
    </source>
</evidence>
<keyword evidence="1" id="KW-0677">Repeat</keyword>
<dbReference type="Proteomes" id="UP000288805">
    <property type="component" value="Unassembled WGS sequence"/>
</dbReference>
<dbReference type="PANTHER" id="PTHR47186:SF18">
    <property type="entry name" value="RX N-TERMINAL DOMAIN-CONTAINING PROTEIN"/>
    <property type="match status" value="1"/>
</dbReference>
<dbReference type="Gene3D" id="3.80.10.10">
    <property type="entry name" value="Ribonuclease Inhibitor"/>
    <property type="match status" value="1"/>
</dbReference>
<dbReference type="EMBL" id="QGNW01000222">
    <property type="protein sequence ID" value="RVW83886.1"/>
    <property type="molecule type" value="Genomic_DNA"/>
</dbReference>
<organism evidence="3 4">
    <name type="scientific">Vitis vinifera</name>
    <name type="common">Grape</name>
    <dbReference type="NCBI Taxonomy" id="29760"/>
    <lineage>
        <taxon>Eukaryota</taxon>
        <taxon>Viridiplantae</taxon>
        <taxon>Streptophyta</taxon>
        <taxon>Embryophyta</taxon>
        <taxon>Tracheophyta</taxon>
        <taxon>Spermatophyta</taxon>
        <taxon>Magnoliopsida</taxon>
        <taxon>eudicotyledons</taxon>
        <taxon>Gunneridae</taxon>
        <taxon>Pentapetalae</taxon>
        <taxon>rosids</taxon>
        <taxon>Vitales</taxon>
        <taxon>Vitaceae</taxon>
        <taxon>Viteae</taxon>
        <taxon>Vitis</taxon>
    </lineage>
</organism>
<name>A0A438HHC7_VITVI</name>
<feature type="domain" description="Disease resistance R13L4/SHOC-2-like LRR" evidence="2">
    <location>
        <begin position="99"/>
        <end position="182"/>
    </location>
</feature>